<evidence type="ECO:0000313" key="1">
    <source>
        <dbReference type="EMBL" id="KAJ8885664.1"/>
    </source>
</evidence>
<dbReference type="InterPro" id="IPR012337">
    <property type="entry name" value="RNaseH-like_sf"/>
</dbReference>
<keyword evidence="2" id="KW-1185">Reference proteome</keyword>
<organism evidence="1 2">
    <name type="scientific">Dryococelus australis</name>
    <dbReference type="NCBI Taxonomy" id="614101"/>
    <lineage>
        <taxon>Eukaryota</taxon>
        <taxon>Metazoa</taxon>
        <taxon>Ecdysozoa</taxon>
        <taxon>Arthropoda</taxon>
        <taxon>Hexapoda</taxon>
        <taxon>Insecta</taxon>
        <taxon>Pterygota</taxon>
        <taxon>Neoptera</taxon>
        <taxon>Polyneoptera</taxon>
        <taxon>Phasmatodea</taxon>
        <taxon>Verophasmatodea</taxon>
        <taxon>Anareolatae</taxon>
        <taxon>Phasmatidae</taxon>
        <taxon>Eurycanthinae</taxon>
        <taxon>Dryococelus</taxon>
    </lineage>
</organism>
<accession>A0ABQ9HMU5</accession>
<dbReference type="InterPro" id="IPR036397">
    <property type="entry name" value="RNaseH_sf"/>
</dbReference>
<proteinExistence type="predicted"/>
<dbReference type="Gene3D" id="3.30.420.10">
    <property type="entry name" value="Ribonuclease H-like superfamily/Ribonuclease H"/>
    <property type="match status" value="1"/>
</dbReference>
<dbReference type="EMBL" id="JARBHB010000004">
    <property type="protein sequence ID" value="KAJ8885664.1"/>
    <property type="molecule type" value="Genomic_DNA"/>
</dbReference>
<reference evidence="1 2" key="1">
    <citation type="submission" date="2023-02" db="EMBL/GenBank/DDBJ databases">
        <title>LHISI_Scaffold_Assembly.</title>
        <authorList>
            <person name="Stuart O.P."/>
            <person name="Cleave R."/>
            <person name="Magrath M.J.L."/>
            <person name="Mikheyev A.S."/>
        </authorList>
    </citation>
    <scope>NUCLEOTIDE SEQUENCE [LARGE SCALE GENOMIC DNA]</scope>
    <source>
        <strain evidence="1">Daus_M_001</strain>
        <tissue evidence="1">Leg muscle</tissue>
    </source>
</reference>
<comment type="caution">
    <text evidence="1">The sequence shown here is derived from an EMBL/GenBank/DDBJ whole genome shotgun (WGS) entry which is preliminary data.</text>
</comment>
<dbReference type="SUPFAM" id="SSF53098">
    <property type="entry name" value="Ribonuclease H-like"/>
    <property type="match status" value="1"/>
</dbReference>
<gene>
    <name evidence="1" type="ORF">PR048_011862</name>
</gene>
<evidence type="ECO:0008006" key="3">
    <source>
        <dbReference type="Google" id="ProtNLM"/>
    </source>
</evidence>
<name>A0ABQ9HMU5_9NEOP</name>
<evidence type="ECO:0000313" key="2">
    <source>
        <dbReference type="Proteomes" id="UP001159363"/>
    </source>
</evidence>
<dbReference type="Proteomes" id="UP001159363">
    <property type="component" value="Chromosome X"/>
</dbReference>
<sequence>MKHVNTSPYYPCPNLVERINNNAKLALSMFHSVDQRSWDDDLPELNLALNSISHSATGFSPNKVFFGRELPLAILSVWVIPPESLETMTGKELENCRCQTGINLETARKTFEKKCKT</sequence>
<protein>
    <recommendedName>
        <fullName evidence="3">Integrase catalytic domain-containing protein</fullName>
    </recommendedName>
</protein>